<evidence type="ECO:0000256" key="1">
    <source>
        <dbReference type="SAM" id="MobiDB-lite"/>
    </source>
</evidence>
<keyword evidence="3" id="KW-1185">Reference proteome</keyword>
<dbReference type="EMBL" id="ACVN02000303">
    <property type="protein sequence ID" value="ERK50536.1"/>
    <property type="molecule type" value="Genomic_DNA"/>
</dbReference>
<dbReference type="Proteomes" id="UP000017052">
    <property type="component" value="Unassembled WGS sequence"/>
</dbReference>
<sequence length="73" mass="7976">MRLPGLDDEPDGVPGIPGLHDRAPLRQQIIVGVAKKHSRIPGLHDRAPLRRACRAQTVHGSGRVFPVFMTGLH</sequence>
<evidence type="ECO:0000313" key="2">
    <source>
        <dbReference type="EMBL" id="ERK50536.1"/>
    </source>
</evidence>
<feature type="region of interest" description="Disordered" evidence="1">
    <location>
        <begin position="1"/>
        <end position="20"/>
    </location>
</feature>
<proteinExistence type="predicted"/>
<protein>
    <submittedName>
        <fullName evidence="2">Uncharacterized protein</fullName>
    </submittedName>
</protein>
<dbReference type="AlphaFoldDB" id="U2Q2H3"/>
<reference evidence="2" key="1">
    <citation type="submission" date="2013-08" db="EMBL/GenBank/DDBJ databases">
        <authorList>
            <person name="Durkin A.S."/>
            <person name="Haft D.R."/>
            <person name="McCorrison J."/>
            <person name="Torralba M."/>
            <person name="Gillis M."/>
            <person name="Haft D.H."/>
            <person name="Methe B."/>
            <person name="Sutton G."/>
            <person name="Nelson K.E."/>
        </authorList>
    </citation>
    <scope>NUCLEOTIDE SEQUENCE [LARGE SCALE GENOMIC DNA]</scope>
    <source>
        <strain evidence="2">F0233</strain>
    </source>
</reference>
<gene>
    <name evidence="2" type="ORF">HMPREF0682_2499</name>
</gene>
<name>U2Q2H3_9ACTN</name>
<accession>U2Q2H3</accession>
<comment type="caution">
    <text evidence="2">The sequence shown here is derived from an EMBL/GenBank/DDBJ whole genome shotgun (WGS) entry which is preliminary data.</text>
</comment>
<evidence type="ECO:0000313" key="3">
    <source>
        <dbReference type="Proteomes" id="UP000017052"/>
    </source>
</evidence>
<feature type="compositionally biased region" description="Acidic residues" evidence="1">
    <location>
        <begin position="1"/>
        <end position="11"/>
    </location>
</feature>
<organism evidence="2 3">
    <name type="scientific">Propionibacterium acidifaciens F0233</name>
    <dbReference type="NCBI Taxonomy" id="553198"/>
    <lineage>
        <taxon>Bacteria</taxon>
        <taxon>Bacillati</taxon>
        <taxon>Actinomycetota</taxon>
        <taxon>Actinomycetes</taxon>
        <taxon>Propionibacteriales</taxon>
        <taxon>Propionibacteriaceae</taxon>
        <taxon>Propionibacterium</taxon>
    </lineage>
</organism>